<accession>A0AAV6VA78</accession>
<reference evidence="1 2" key="1">
    <citation type="journal article" date="2022" name="Nat. Ecol. Evol.">
        <title>A masculinizing supergene underlies an exaggerated male reproductive morph in a spider.</title>
        <authorList>
            <person name="Hendrickx F."/>
            <person name="De Corte Z."/>
            <person name="Sonet G."/>
            <person name="Van Belleghem S.M."/>
            <person name="Kostlbacher S."/>
            <person name="Vangestel C."/>
        </authorList>
    </citation>
    <scope>NUCLEOTIDE SEQUENCE [LARGE SCALE GENOMIC DNA]</scope>
    <source>
        <strain evidence="1">W744_W776</strain>
    </source>
</reference>
<organism evidence="1 2">
    <name type="scientific">Oedothorax gibbosus</name>
    <dbReference type="NCBI Taxonomy" id="931172"/>
    <lineage>
        <taxon>Eukaryota</taxon>
        <taxon>Metazoa</taxon>
        <taxon>Ecdysozoa</taxon>
        <taxon>Arthropoda</taxon>
        <taxon>Chelicerata</taxon>
        <taxon>Arachnida</taxon>
        <taxon>Araneae</taxon>
        <taxon>Araneomorphae</taxon>
        <taxon>Entelegynae</taxon>
        <taxon>Araneoidea</taxon>
        <taxon>Linyphiidae</taxon>
        <taxon>Erigoninae</taxon>
        <taxon>Oedothorax</taxon>
    </lineage>
</organism>
<evidence type="ECO:0000313" key="2">
    <source>
        <dbReference type="Proteomes" id="UP000827092"/>
    </source>
</evidence>
<comment type="caution">
    <text evidence="1">The sequence shown here is derived from an EMBL/GenBank/DDBJ whole genome shotgun (WGS) entry which is preliminary data.</text>
</comment>
<proteinExistence type="predicted"/>
<dbReference type="AlphaFoldDB" id="A0AAV6VA78"/>
<sequence>MPPSLPSIFQHHLWKPSRYHCVITKKSCYFSANSRAKHLPFPENASPGTGILFPGITSPAIKSRDTVRREWFSSRIMELFGRKHICGNGKVSICVATSKCFVGFPRDCLSIEGPVF</sequence>
<dbReference type="Proteomes" id="UP000827092">
    <property type="component" value="Unassembled WGS sequence"/>
</dbReference>
<gene>
    <name evidence="1" type="ORF">JTE90_014640</name>
</gene>
<name>A0AAV6VA78_9ARAC</name>
<keyword evidence="2" id="KW-1185">Reference proteome</keyword>
<protein>
    <submittedName>
        <fullName evidence="1">Uncharacterized protein</fullName>
    </submittedName>
</protein>
<dbReference type="EMBL" id="JAFNEN010000134">
    <property type="protein sequence ID" value="KAG8192864.1"/>
    <property type="molecule type" value="Genomic_DNA"/>
</dbReference>
<evidence type="ECO:0000313" key="1">
    <source>
        <dbReference type="EMBL" id="KAG8192864.1"/>
    </source>
</evidence>